<keyword evidence="6 9" id="KW-0408">Iron</keyword>
<dbReference type="PANTHER" id="PTHR10949">
    <property type="entry name" value="LIPOYL SYNTHASE"/>
    <property type="match status" value="1"/>
</dbReference>
<dbReference type="InterPro" id="IPR006638">
    <property type="entry name" value="Elp3/MiaA/NifB-like_rSAM"/>
</dbReference>
<evidence type="ECO:0000259" key="10">
    <source>
        <dbReference type="PROSITE" id="PS51918"/>
    </source>
</evidence>
<dbReference type="Proteomes" id="UP001233999">
    <property type="component" value="Unassembled WGS sequence"/>
</dbReference>
<reference evidence="11" key="2">
    <citation type="submission" date="2023-05" db="EMBL/GenBank/DDBJ databases">
        <authorList>
            <person name="Fouks B."/>
        </authorList>
    </citation>
    <scope>NUCLEOTIDE SEQUENCE</scope>
    <source>
        <strain evidence="11">Stay&amp;Tobe</strain>
        <tissue evidence="11">Testes</tissue>
    </source>
</reference>
<comment type="similarity">
    <text evidence="9">Belongs to the radical SAM superfamily. Lipoyl synthase family.</text>
</comment>
<feature type="binding site" evidence="9">
    <location>
        <position position="111"/>
    </location>
    <ligand>
        <name>[4Fe-4S] cluster</name>
        <dbReference type="ChEBI" id="CHEBI:49883"/>
        <label>1</label>
    </ligand>
</feature>
<reference evidence="11" key="1">
    <citation type="journal article" date="2023" name="IScience">
        <title>Live-bearing cockroach genome reveals convergent evolutionary mechanisms linked to viviparity in insects and beyond.</title>
        <authorList>
            <person name="Fouks B."/>
            <person name="Harrison M.C."/>
            <person name="Mikhailova A.A."/>
            <person name="Marchal E."/>
            <person name="English S."/>
            <person name="Carruthers M."/>
            <person name="Jennings E.C."/>
            <person name="Chiamaka E.L."/>
            <person name="Frigard R.A."/>
            <person name="Pippel M."/>
            <person name="Attardo G.M."/>
            <person name="Benoit J.B."/>
            <person name="Bornberg-Bauer E."/>
            <person name="Tobe S.S."/>
        </authorList>
    </citation>
    <scope>NUCLEOTIDE SEQUENCE</scope>
    <source>
        <strain evidence="11">Stay&amp;Tobe</strain>
    </source>
</reference>
<dbReference type="SFLD" id="SFLDF00271">
    <property type="entry name" value="lipoyl_synthase"/>
    <property type="match status" value="1"/>
</dbReference>
<organism evidence="11 12">
    <name type="scientific">Diploptera punctata</name>
    <name type="common">Pacific beetle cockroach</name>
    <dbReference type="NCBI Taxonomy" id="6984"/>
    <lineage>
        <taxon>Eukaryota</taxon>
        <taxon>Metazoa</taxon>
        <taxon>Ecdysozoa</taxon>
        <taxon>Arthropoda</taxon>
        <taxon>Hexapoda</taxon>
        <taxon>Insecta</taxon>
        <taxon>Pterygota</taxon>
        <taxon>Neoptera</taxon>
        <taxon>Polyneoptera</taxon>
        <taxon>Dictyoptera</taxon>
        <taxon>Blattodea</taxon>
        <taxon>Blaberoidea</taxon>
        <taxon>Blaberidae</taxon>
        <taxon>Diplopterinae</taxon>
        <taxon>Diploptera</taxon>
    </lineage>
</organism>
<comment type="cofactor">
    <cofactor evidence="9">
        <name>[4Fe-4S] cluster</name>
        <dbReference type="ChEBI" id="CHEBI:49883"/>
    </cofactor>
    <text evidence="9">Binds 2 [4Fe-4S] clusters per subunit. One cluster is coordinated with 3 cysteines and an exchangeable S-adenosyl-L-methionine.</text>
</comment>
<comment type="function">
    <text evidence="9">Catalyzes the radical-mediated insertion of two sulfur atoms into the C-6 and C-8 positions of the octanoyl moiety bound to the lipoyl domains of lipoate-dependent enzymes, thereby converting the octanoylated domains into lipoylated derivatives.</text>
</comment>
<evidence type="ECO:0000256" key="9">
    <source>
        <dbReference type="HAMAP-Rule" id="MF_03123"/>
    </source>
</evidence>
<dbReference type="SFLD" id="SFLDG01058">
    <property type="entry name" value="lipoyl_synthase_like"/>
    <property type="match status" value="1"/>
</dbReference>
<feature type="binding site" evidence="9">
    <location>
        <position position="137"/>
    </location>
    <ligand>
        <name>[4Fe-4S] cluster</name>
        <dbReference type="ChEBI" id="CHEBI:49883"/>
        <label>2</label>
        <note>4Fe-4S-S-AdoMet</note>
    </ligand>
</feature>
<dbReference type="CDD" id="cd01335">
    <property type="entry name" value="Radical_SAM"/>
    <property type="match status" value="1"/>
</dbReference>
<gene>
    <name evidence="11" type="ORF">L9F63_004335</name>
</gene>
<comment type="pathway">
    <text evidence="9">Protein modification; protein lipoylation via endogenous pathway; protein N(6)-(lipoyl)lysine from octanoyl-[acyl-carrier-protein]: step 2/2.</text>
</comment>
<feature type="binding site" evidence="9">
    <location>
        <position position="144"/>
    </location>
    <ligand>
        <name>[4Fe-4S] cluster</name>
        <dbReference type="ChEBI" id="CHEBI:49883"/>
        <label>2</label>
        <note>4Fe-4S-S-AdoMet</note>
    </ligand>
</feature>
<comment type="catalytic activity">
    <reaction evidence="8 9">
        <text>[[Fe-S] cluster scaffold protein carrying a second [4Fe-4S](2+) cluster] + N(6)-octanoyl-L-lysyl-[protein] + 2 oxidized [2Fe-2S]-[ferredoxin] + 2 S-adenosyl-L-methionine + 4 H(+) = [[Fe-S] cluster scaffold protein] + N(6)-[(R)-dihydrolipoyl]-L-lysyl-[protein] + 4 Fe(3+) + 2 hydrogen sulfide + 2 5'-deoxyadenosine + 2 L-methionine + 2 reduced [2Fe-2S]-[ferredoxin]</text>
        <dbReference type="Rhea" id="RHEA:16585"/>
        <dbReference type="Rhea" id="RHEA-COMP:9928"/>
        <dbReference type="Rhea" id="RHEA-COMP:10000"/>
        <dbReference type="Rhea" id="RHEA-COMP:10001"/>
        <dbReference type="Rhea" id="RHEA-COMP:10475"/>
        <dbReference type="Rhea" id="RHEA-COMP:14568"/>
        <dbReference type="Rhea" id="RHEA-COMP:14569"/>
        <dbReference type="ChEBI" id="CHEBI:15378"/>
        <dbReference type="ChEBI" id="CHEBI:17319"/>
        <dbReference type="ChEBI" id="CHEBI:29034"/>
        <dbReference type="ChEBI" id="CHEBI:29919"/>
        <dbReference type="ChEBI" id="CHEBI:33722"/>
        <dbReference type="ChEBI" id="CHEBI:33737"/>
        <dbReference type="ChEBI" id="CHEBI:33738"/>
        <dbReference type="ChEBI" id="CHEBI:57844"/>
        <dbReference type="ChEBI" id="CHEBI:59789"/>
        <dbReference type="ChEBI" id="CHEBI:78809"/>
        <dbReference type="ChEBI" id="CHEBI:83100"/>
        <dbReference type="EC" id="2.8.1.8"/>
    </reaction>
</comment>
<sequence length="372" mass="42118">MFRTRLSDFSSKYRFEFRRNKHILPEDVKKRLPEEVREKFANGPGLEDFLSNSEVSWEDYEGKLKREKGESERLRLPPWLKTNIPTGNNFTRIRDELRKLNLHTVCEEARCPNIGECWGGGQHGTATATIMLLGDTCTRGCRFCSVKTARLPPPPDPNEPLNTASAIASWGLDYVVLTSVDRDDLPDGGSLHFAETVREIKRQNSNILVECLVPDFRGDGSAVKTIVDSGLDVFAHNIETVELLTPYVRDRRAHYRQSLKVLESAKEKNLNLLTKSSIMLGLGETDEQIQQTLNDLHTAGVDCITLGQYMQPTKRHLKVVEYVTPAKFKHWEEVGNSMGFLYTASGPLVRSSYKAGEFFISSILKKRKAKVE</sequence>
<dbReference type="GO" id="GO:0005739">
    <property type="term" value="C:mitochondrion"/>
    <property type="evidence" value="ECO:0007669"/>
    <property type="project" value="UniProtKB-SubCell"/>
</dbReference>
<name>A0AAD7ZGU8_DIPPU</name>
<dbReference type="Pfam" id="PF16881">
    <property type="entry name" value="LIAS_N"/>
    <property type="match status" value="1"/>
</dbReference>
<dbReference type="GO" id="GO:0016992">
    <property type="term" value="F:lipoate synthase activity"/>
    <property type="evidence" value="ECO:0007669"/>
    <property type="project" value="UniProtKB-UniRule"/>
</dbReference>
<keyword evidence="9" id="KW-0496">Mitochondrion</keyword>
<evidence type="ECO:0000256" key="1">
    <source>
        <dbReference type="ARBA" id="ARBA00004173"/>
    </source>
</evidence>
<comment type="subcellular location">
    <subcellularLocation>
        <location evidence="1 9">Mitochondrion</location>
    </subcellularLocation>
</comment>
<dbReference type="InterPro" id="IPR013785">
    <property type="entry name" value="Aldolase_TIM"/>
</dbReference>
<dbReference type="PANTHER" id="PTHR10949:SF0">
    <property type="entry name" value="LIPOYL SYNTHASE, MITOCHONDRIAL"/>
    <property type="match status" value="1"/>
</dbReference>
<dbReference type="InterPro" id="IPR003698">
    <property type="entry name" value="Lipoyl_synth"/>
</dbReference>
<evidence type="ECO:0000256" key="3">
    <source>
        <dbReference type="ARBA" id="ARBA00022679"/>
    </source>
</evidence>
<feature type="binding site" evidence="9">
    <location>
        <position position="141"/>
    </location>
    <ligand>
        <name>[4Fe-4S] cluster</name>
        <dbReference type="ChEBI" id="CHEBI:49883"/>
        <label>2</label>
        <note>4Fe-4S-S-AdoMet</note>
    </ligand>
</feature>
<dbReference type="SUPFAM" id="SSF102114">
    <property type="entry name" value="Radical SAM enzymes"/>
    <property type="match status" value="1"/>
</dbReference>
<evidence type="ECO:0000313" key="11">
    <source>
        <dbReference type="EMBL" id="KAJ9580042.1"/>
    </source>
</evidence>
<accession>A0AAD7ZGU8</accession>
<dbReference type="EC" id="2.8.1.8" evidence="9"/>
<dbReference type="NCBIfam" id="TIGR00510">
    <property type="entry name" value="lipA"/>
    <property type="match status" value="1"/>
</dbReference>
<dbReference type="InterPro" id="IPR031691">
    <property type="entry name" value="LIAS_N"/>
</dbReference>
<keyword evidence="4 9" id="KW-0949">S-adenosyl-L-methionine</keyword>
<dbReference type="InterPro" id="IPR058240">
    <property type="entry name" value="rSAM_sf"/>
</dbReference>
<keyword evidence="2 9" id="KW-0004">4Fe-4S</keyword>
<dbReference type="NCBIfam" id="NF004019">
    <property type="entry name" value="PRK05481.1"/>
    <property type="match status" value="1"/>
</dbReference>
<dbReference type="SMART" id="SM00729">
    <property type="entry name" value="Elp3"/>
    <property type="match status" value="1"/>
</dbReference>
<keyword evidence="5 9" id="KW-0479">Metal-binding</keyword>
<comment type="caution">
    <text evidence="11">The sequence shown here is derived from an EMBL/GenBank/DDBJ whole genome shotgun (WGS) entry which is preliminary data.</text>
</comment>
<evidence type="ECO:0000313" key="12">
    <source>
        <dbReference type="Proteomes" id="UP001233999"/>
    </source>
</evidence>
<dbReference type="EMBL" id="JASPKZ010008364">
    <property type="protein sequence ID" value="KAJ9580042.1"/>
    <property type="molecule type" value="Genomic_DNA"/>
</dbReference>
<keyword evidence="7 9" id="KW-0411">Iron-sulfur</keyword>
<evidence type="ECO:0000256" key="5">
    <source>
        <dbReference type="ARBA" id="ARBA00022723"/>
    </source>
</evidence>
<feature type="binding site" evidence="9">
    <location>
        <position position="117"/>
    </location>
    <ligand>
        <name>[4Fe-4S] cluster</name>
        <dbReference type="ChEBI" id="CHEBI:49883"/>
        <label>1</label>
    </ligand>
</feature>
<dbReference type="SFLD" id="SFLDS00029">
    <property type="entry name" value="Radical_SAM"/>
    <property type="match status" value="1"/>
</dbReference>
<feature type="domain" description="Radical SAM core" evidence="10">
    <location>
        <begin position="120"/>
        <end position="341"/>
    </location>
</feature>
<evidence type="ECO:0000256" key="8">
    <source>
        <dbReference type="ARBA" id="ARBA00047326"/>
    </source>
</evidence>
<keyword evidence="12" id="KW-1185">Reference proteome</keyword>
<evidence type="ECO:0000256" key="7">
    <source>
        <dbReference type="ARBA" id="ARBA00023014"/>
    </source>
</evidence>
<dbReference type="GO" id="GO:0009249">
    <property type="term" value="P:protein lipoylation"/>
    <property type="evidence" value="ECO:0007669"/>
    <property type="project" value="UniProtKB-UniRule"/>
</dbReference>
<dbReference type="PROSITE" id="PS51918">
    <property type="entry name" value="RADICAL_SAM"/>
    <property type="match status" value="1"/>
</dbReference>
<dbReference type="AlphaFoldDB" id="A0AAD7ZGU8"/>
<dbReference type="PIRSF" id="PIRSF005963">
    <property type="entry name" value="Lipoyl_synth"/>
    <property type="match status" value="1"/>
</dbReference>
<feature type="binding site" evidence="9">
    <location>
        <position position="352"/>
    </location>
    <ligand>
        <name>[4Fe-4S] cluster</name>
        <dbReference type="ChEBI" id="CHEBI:49883"/>
        <label>1</label>
    </ligand>
</feature>
<proteinExistence type="inferred from homology"/>
<keyword evidence="3 9" id="KW-0808">Transferase</keyword>
<evidence type="ECO:0000256" key="4">
    <source>
        <dbReference type="ARBA" id="ARBA00022691"/>
    </source>
</evidence>
<dbReference type="HAMAP" id="MF_00206">
    <property type="entry name" value="Lipoyl_synth"/>
    <property type="match status" value="1"/>
</dbReference>
<protein>
    <recommendedName>
        <fullName evidence="9">Lipoyl synthase, mitochondrial</fullName>
        <ecNumber evidence="9">2.8.1.8</ecNumber>
    </recommendedName>
    <alternativeName>
        <fullName evidence="9">Lipoate synthase</fullName>
        <shortName evidence="9">LS</shortName>
        <shortName evidence="9">Lip-syn</shortName>
    </alternativeName>
    <alternativeName>
        <fullName evidence="9">Lipoic acid synthase</fullName>
    </alternativeName>
</protein>
<dbReference type="FunFam" id="3.20.20.70:FF:000036">
    <property type="entry name" value="Lipoyl synthase, mitochondrial"/>
    <property type="match status" value="1"/>
</dbReference>
<dbReference type="GO" id="GO:0046872">
    <property type="term" value="F:metal ion binding"/>
    <property type="evidence" value="ECO:0007669"/>
    <property type="project" value="UniProtKB-KW"/>
</dbReference>
<dbReference type="GO" id="GO:0051539">
    <property type="term" value="F:4 iron, 4 sulfur cluster binding"/>
    <property type="evidence" value="ECO:0007669"/>
    <property type="project" value="UniProtKB-UniRule"/>
</dbReference>
<dbReference type="Gene3D" id="3.20.20.70">
    <property type="entry name" value="Aldolase class I"/>
    <property type="match status" value="1"/>
</dbReference>
<dbReference type="NCBIfam" id="NF009544">
    <property type="entry name" value="PRK12928.1"/>
    <property type="match status" value="1"/>
</dbReference>
<evidence type="ECO:0000256" key="6">
    <source>
        <dbReference type="ARBA" id="ARBA00023004"/>
    </source>
</evidence>
<dbReference type="Pfam" id="PF04055">
    <property type="entry name" value="Radical_SAM"/>
    <property type="match status" value="1"/>
</dbReference>
<evidence type="ECO:0000256" key="2">
    <source>
        <dbReference type="ARBA" id="ARBA00022485"/>
    </source>
</evidence>
<feature type="binding site" evidence="9">
    <location>
        <position position="106"/>
    </location>
    <ligand>
        <name>[4Fe-4S] cluster</name>
        <dbReference type="ChEBI" id="CHEBI:49883"/>
        <label>1</label>
    </ligand>
</feature>
<dbReference type="InterPro" id="IPR007197">
    <property type="entry name" value="rSAM"/>
</dbReference>